<dbReference type="Gene3D" id="1.25.40.10">
    <property type="entry name" value="Tetratricopeptide repeat domain"/>
    <property type="match status" value="1"/>
</dbReference>
<dbReference type="SUPFAM" id="SSF81901">
    <property type="entry name" value="HCP-like"/>
    <property type="match status" value="1"/>
</dbReference>
<evidence type="ECO:0000313" key="1">
    <source>
        <dbReference type="EMBL" id="VAX22826.1"/>
    </source>
</evidence>
<dbReference type="Pfam" id="PF14559">
    <property type="entry name" value="TPR_19"/>
    <property type="match status" value="1"/>
</dbReference>
<accession>A0A3B1BWW5</accession>
<dbReference type="InterPro" id="IPR011990">
    <property type="entry name" value="TPR-like_helical_dom_sf"/>
</dbReference>
<dbReference type="AlphaFoldDB" id="A0A3B1BWW5"/>
<reference evidence="1" key="1">
    <citation type="submission" date="2018-06" db="EMBL/GenBank/DDBJ databases">
        <authorList>
            <person name="Zhirakovskaya E."/>
        </authorList>
    </citation>
    <scope>NUCLEOTIDE SEQUENCE</scope>
</reference>
<gene>
    <name evidence="1" type="ORF">MNBD_NITROSPINAE03-16</name>
</gene>
<proteinExistence type="predicted"/>
<sequence length="288" mass="32787">MDLTISDLLKEPVGRYLLKALKLQSLAGISTFTPLATSRVIEKVYRHPATVSGARSRLRRLADGGYLKQMDEDRYRILQLFHSKDIPYYRRRSTAYQRDADEMMWLSINAADTDSIFEMIGAAIEKGDLKSARTMLEKMIDTGDRITKGKTYHLLAKIEAGAKKYEKARFYYSQALIKGAGDEFVYADFARFKARTGDMDGAIKLLKKGAGRHRSSPAIHDLLAIYYSRKKDKYRSEFHRLQALVSESDFVPVKAGVADLLAREGHIEAALRLYRQTARSARRNCYPL</sequence>
<protein>
    <submittedName>
        <fullName evidence="1">Uncharacterized protein</fullName>
    </submittedName>
</protein>
<organism evidence="1">
    <name type="scientific">hydrothermal vent metagenome</name>
    <dbReference type="NCBI Taxonomy" id="652676"/>
    <lineage>
        <taxon>unclassified sequences</taxon>
        <taxon>metagenomes</taxon>
        <taxon>ecological metagenomes</taxon>
    </lineage>
</organism>
<name>A0A3B1BWW5_9ZZZZ</name>
<feature type="non-terminal residue" evidence="1">
    <location>
        <position position="288"/>
    </location>
</feature>
<dbReference type="EMBL" id="UOGB01000252">
    <property type="protein sequence ID" value="VAX22826.1"/>
    <property type="molecule type" value="Genomic_DNA"/>
</dbReference>